<dbReference type="Gene3D" id="3.40.630.10">
    <property type="entry name" value="Zn peptidases"/>
    <property type="match status" value="2"/>
</dbReference>
<dbReference type="GO" id="GO:0016805">
    <property type="term" value="F:dipeptidase activity"/>
    <property type="evidence" value="ECO:0007669"/>
    <property type="project" value="UniProtKB-KW"/>
</dbReference>
<dbReference type="InterPro" id="IPR002933">
    <property type="entry name" value="Peptidase_M20"/>
</dbReference>
<dbReference type="PANTHER" id="PTHR43808">
    <property type="entry name" value="ACETYLORNITHINE DEACETYLASE"/>
    <property type="match status" value="1"/>
</dbReference>
<sequence>MAGEGDTRATNAGKPGGAGAGEAHDAGESRFVAQLDRWLEDHRQEMVAAVQALCRIRSVQDDPAPGQPFGPGVAEALEWVRRRAEAMGFRTRNIDGYAIDAEIGEGEEWIAVLGHVDVVPEGTGWTHPPYAAEIHDGKIYARGAVDDKGPTVAALYAMKAVADLALAAGQRPARRARLVVGGNEESGFECVKYYFAREPQPALGFSPDAMFPLVHAEKGIWTFRLSLELPVVSDEPANAGAGGAASATGGAGAGTRGATVASGQRGWRARLVRLEGGTRVNVVPEHAVAELAVEGPGAPSLDELARRLSDGGGPGRARIEARVEGDRLVVEARGAAAHAMHPEKGINAVAGLLGALARVLGPALPRSSDLAFLAEAGARTDGAGFGIATADPVSGPLTVNLGVVRLVGGAPGSAGSGGAGAEGSGAAGAILYADCNVRYPVTASARELARRLEAALADTGWRVESREDMPPHYVPEDSEIVQQLLAVYREETGDQGARPLAIGGGTYARVLENGVAFGPLFPGQRELAHEPDEYWGIDDLLRCVRIYARALYRLMFAPQGR</sequence>
<dbReference type="HOGENOM" id="CLU_031786_2_0_9"/>
<keyword evidence="11" id="KW-1185">Reference proteome</keyword>
<evidence type="ECO:0000256" key="4">
    <source>
        <dbReference type="ARBA" id="ARBA00022723"/>
    </source>
</evidence>
<dbReference type="PANTHER" id="PTHR43808:SF31">
    <property type="entry name" value="N-ACETYL-L-CITRULLINE DEACETYLASE"/>
    <property type="match status" value="1"/>
</dbReference>
<evidence type="ECO:0000313" key="10">
    <source>
        <dbReference type="EMBL" id="ADU51677.1"/>
    </source>
</evidence>
<dbReference type="GO" id="GO:0008237">
    <property type="term" value="F:metallopeptidase activity"/>
    <property type="evidence" value="ECO:0007669"/>
    <property type="project" value="UniProtKB-KW"/>
</dbReference>
<dbReference type="KEGG" id="tmr:Tmar_1568"/>
<feature type="region of interest" description="Disordered" evidence="9">
    <location>
        <begin position="1"/>
        <end position="26"/>
    </location>
</feature>
<comment type="similarity">
    <text evidence="2">Belongs to the peptidase M20A family.</text>
</comment>
<evidence type="ECO:0000256" key="8">
    <source>
        <dbReference type="ARBA" id="ARBA00023049"/>
    </source>
</evidence>
<dbReference type="NCBIfam" id="TIGR01887">
    <property type="entry name" value="dipeptidaselike"/>
    <property type="match status" value="1"/>
</dbReference>
<proteinExistence type="inferred from homology"/>
<dbReference type="Proteomes" id="UP000008915">
    <property type="component" value="Chromosome"/>
</dbReference>
<dbReference type="InterPro" id="IPR036264">
    <property type="entry name" value="Bact_exopeptidase_dim_dom"/>
</dbReference>
<keyword evidence="4" id="KW-0479">Metal-binding</keyword>
<dbReference type="Pfam" id="PF01546">
    <property type="entry name" value="Peptidase_M20"/>
    <property type="match status" value="1"/>
</dbReference>
<keyword evidence="8" id="KW-0482">Metalloprotease</keyword>
<comment type="cofactor">
    <cofactor evidence="1">
        <name>Zn(2+)</name>
        <dbReference type="ChEBI" id="CHEBI:29105"/>
    </cofactor>
</comment>
<evidence type="ECO:0000256" key="5">
    <source>
        <dbReference type="ARBA" id="ARBA00022801"/>
    </source>
</evidence>
<reference evidence="11" key="2">
    <citation type="journal article" date="2010" name="Stand. Genomic Sci.">
        <title>Complete genome sequence of Thermaerobacter marianensis type strain (7p75aT).</title>
        <authorList>
            <person name="Han C."/>
            <person name="Gu W."/>
            <person name="Zhang X."/>
            <person name="Lapidus A."/>
            <person name="Nolan M."/>
            <person name="Copeland A."/>
            <person name="Lucas S."/>
            <person name="Glavina Del Rio T."/>
            <person name="Tice H."/>
            <person name="Cheng J."/>
            <person name="Tapia R."/>
            <person name="Goodwin L."/>
            <person name="Pitluck S."/>
            <person name="Pagani I."/>
            <person name="Ivanova N."/>
            <person name="Mavromatis K."/>
            <person name="Mikhailova N."/>
            <person name="Pati A."/>
            <person name="Chen A."/>
            <person name="Palaniappan K."/>
            <person name="Land M."/>
            <person name="Hauser L."/>
            <person name="Chang Y."/>
            <person name="Jeffries C."/>
            <person name="Schneider S."/>
            <person name="Rohde M."/>
            <person name="Goker M."/>
            <person name="Pukall R."/>
            <person name="Woyke T."/>
            <person name="Bristow J."/>
            <person name="Eisen J."/>
            <person name="Markowitz V."/>
            <person name="Hugenholtz P."/>
            <person name="Kyrpides N."/>
            <person name="Klenk H."/>
            <person name="Detter J."/>
        </authorList>
    </citation>
    <scope>NUCLEOTIDE SEQUENCE [LARGE SCALE GENOMIC DNA]</scope>
    <source>
        <strain evidence="11">ATCC 700841 / DSM 12885 / JCM 10246 / 7p75a</strain>
    </source>
</reference>
<dbReference type="SUPFAM" id="SSF53187">
    <property type="entry name" value="Zn-dependent exopeptidases"/>
    <property type="match status" value="1"/>
</dbReference>
<dbReference type="GO" id="GO:0006508">
    <property type="term" value="P:proteolysis"/>
    <property type="evidence" value="ECO:0007669"/>
    <property type="project" value="UniProtKB-KW"/>
</dbReference>
<evidence type="ECO:0000256" key="1">
    <source>
        <dbReference type="ARBA" id="ARBA00001947"/>
    </source>
</evidence>
<evidence type="ECO:0000256" key="2">
    <source>
        <dbReference type="ARBA" id="ARBA00006247"/>
    </source>
</evidence>
<organism evidence="10 11">
    <name type="scientific">Thermaerobacter marianensis (strain ATCC 700841 / DSM 12885 / JCM 10246 / 7p75a)</name>
    <dbReference type="NCBI Taxonomy" id="644966"/>
    <lineage>
        <taxon>Bacteria</taxon>
        <taxon>Bacillati</taxon>
        <taxon>Bacillota</taxon>
        <taxon>Clostridia</taxon>
        <taxon>Eubacteriales</taxon>
        <taxon>Clostridiales Family XVII. Incertae Sedis</taxon>
        <taxon>Thermaerobacter</taxon>
    </lineage>
</organism>
<reference evidence="10 11" key="1">
    <citation type="journal article" date="2010" name="Stand. Genomic Sci.">
        <title>Complete genome sequence of Thermaerobacter marianensis type strain (7p75a).</title>
        <authorList>
            <person name="Han C."/>
            <person name="Gu W."/>
            <person name="Zhang X."/>
            <person name="Lapidus A."/>
            <person name="Nolan M."/>
            <person name="Copeland A."/>
            <person name="Lucas S."/>
            <person name="Del Rio T.G."/>
            <person name="Tice H."/>
            <person name="Cheng J.F."/>
            <person name="Tapia R."/>
            <person name="Goodwin L."/>
            <person name="Pitluck S."/>
            <person name="Pagani I."/>
            <person name="Ivanova N."/>
            <person name="Mavromatis K."/>
            <person name="Mikhailova N."/>
            <person name="Pati A."/>
            <person name="Chen A."/>
            <person name="Palaniappan K."/>
            <person name="Land M."/>
            <person name="Hauser L."/>
            <person name="Chang Y.J."/>
            <person name="Jeffries C.D."/>
            <person name="Schneider S."/>
            <person name="Rohde M."/>
            <person name="Goker M."/>
            <person name="Pukall R."/>
            <person name="Woyke T."/>
            <person name="Bristow J."/>
            <person name="Eisen J.A."/>
            <person name="Markowitz V."/>
            <person name="Hugenholtz P."/>
            <person name="Kyrpides N.C."/>
            <person name="Klenk H.P."/>
            <person name="Detter J.C."/>
        </authorList>
    </citation>
    <scope>NUCLEOTIDE SEQUENCE [LARGE SCALE GENOMIC DNA]</scope>
    <source>
        <strain evidence="11">ATCC 700841 / DSM 12885 / JCM 10246 / 7p75a</strain>
    </source>
</reference>
<keyword evidence="6" id="KW-0862">Zinc</keyword>
<dbReference type="STRING" id="644966.Tmar_1568"/>
<protein>
    <submittedName>
        <fullName evidence="10">Dipeptidase</fullName>
    </submittedName>
</protein>
<dbReference type="InterPro" id="IPR001261">
    <property type="entry name" value="ArgE/DapE_CS"/>
</dbReference>
<dbReference type="Gene3D" id="3.30.70.360">
    <property type="match status" value="1"/>
</dbReference>
<dbReference type="PROSITE" id="PS00758">
    <property type="entry name" value="ARGE_DAPE_CPG2_1"/>
    <property type="match status" value="1"/>
</dbReference>
<dbReference type="EMBL" id="CP002344">
    <property type="protein sequence ID" value="ADU51677.1"/>
    <property type="molecule type" value="Genomic_DNA"/>
</dbReference>
<evidence type="ECO:0000256" key="9">
    <source>
        <dbReference type="SAM" id="MobiDB-lite"/>
    </source>
</evidence>
<dbReference type="AlphaFoldDB" id="E6SGU3"/>
<keyword evidence="3" id="KW-0645">Protease</keyword>
<name>E6SGU3_THEM7</name>
<dbReference type="GO" id="GO:0006526">
    <property type="term" value="P:L-arginine biosynthetic process"/>
    <property type="evidence" value="ECO:0007669"/>
    <property type="project" value="TreeGrafter"/>
</dbReference>
<feature type="region of interest" description="Disordered" evidence="9">
    <location>
        <begin position="238"/>
        <end position="259"/>
    </location>
</feature>
<evidence type="ECO:0000256" key="3">
    <source>
        <dbReference type="ARBA" id="ARBA00022670"/>
    </source>
</evidence>
<keyword evidence="7" id="KW-0224">Dipeptidase</keyword>
<dbReference type="RefSeq" id="WP_013495980.1">
    <property type="nucleotide sequence ID" value="NC_014831.1"/>
</dbReference>
<dbReference type="InterPro" id="IPR010964">
    <property type="entry name" value="M20A_pepV-rel"/>
</dbReference>
<dbReference type="InterPro" id="IPR050072">
    <property type="entry name" value="Peptidase_M20A"/>
</dbReference>
<evidence type="ECO:0000256" key="7">
    <source>
        <dbReference type="ARBA" id="ARBA00022997"/>
    </source>
</evidence>
<dbReference type="SUPFAM" id="SSF55031">
    <property type="entry name" value="Bacterial exopeptidase dimerisation domain"/>
    <property type="match status" value="1"/>
</dbReference>
<dbReference type="eggNOG" id="COG0624">
    <property type="taxonomic scope" value="Bacteria"/>
</dbReference>
<dbReference type="GO" id="GO:0008777">
    <property type="term" value="F:acetylornithine deacetylase activity"/>
    <property type="evidence" value="ECO:0007669"/>
    <property type="project" value="TreeGrafter"/>
</dbReference>
<evidence type="ECO:0000313" key="11">
    <source>
        <dbReference type="Proteomes" id="UP000008915"/>
    </source>
</evidence>
<keyword evidence="5" id="KW-0378">Hydrolase</keyword>
<gene>
    <name evidence="10" type="ordered locus">Tmar_1568</name>
</gene>
<accession>E6SGU3</accession>
<dbReference type="GO" id="GO:0008270">
    <property type="term" value="F:zinc ion binding"/>
    <property type="evidence" value="ECO:0007669"/>
    <property type="project" value="InterPro"/>
</dbReference>
<evidence type="ECO:0000256" key="6">
    <source>
        <dbReference type="ARBA" id="ARBA00022833"/>
    </source>
</evidence>